<dbReference type="Proteomes" id="UP000245383">
    <property type="component" value="Unassembled WGS sequence"/>
</dbReference>
<comment type="similarity">
    <text evidence="2">Belongs to the eukaryotic RPA49/POLR1E RNA polymerase subunit family.</text>
</comment>
<feature type="region of interest" description="Disordered" evidence="7">
    <location>
        <begin position="1"/>
        <end position="29"/>
    </location>
</feature>
<evidence type="ECO:0000256" key="5">
    <source>
        <dbReference type="ARBA" id="ARBA00023242"/>
    </source>
</evidence>
<evidence type="ECO:0000256" key="1">
    <source>
        <dbReference type="ARBA" id="ARBA00004604"/>
    </source>
</evidence>
<protein>
    <recommendedName>
        <fullName evidence="10">DNA-directed RNA polymerase I subunit RPA49</fullName>
    </recommendedName>
</protein>
<evidence type="ECO:0000256" key="6">
    <source>
        <dbReference type="SAM" id="Coils"/>
    </source>
</evidence>
<dbReference type="EMBL" id="MBFR01000013">
    <property type="protein sequence ID" value="PVU97397.1"/>
    <property type="molecule type" value="Genomic_DNA"/>
</dbReference>
<proteinExistence type="inferred from homology"/>
<comment type="caution">
    <text evidence="8">The sequence shown here is derived from an EMBL/GenBank/DDBJ whole genome shotgun (WGS) entry which is preliminary data.</text>
</comment>
<keyword evidence="4" id="KW-0804">Transcription</keyword>
<evidence type="ECO:0000256" key="2">
    <source>
        <dbReference type="ARBA" id="ARBA00009430"/>
    </source>
</evidence>
<evidence type="ECO:0000256" key="4">
    <source>
        <dbReference type="ARBA" id="ARBA00023163"/>
    </source>
</evidence>
<dbReference type="GO" id="GO:0006351">
    <property type="term" value="P:DNA-templated transcription"/>
    <property type="evidence" value="ECO:0007669"/>
    <property type="project" value="InterPro"/>
</dbReference>
<name>A0A2T9YYK8_9FUNG</name>
<evidence type="ECO:0008006" key="10">
    <source>
        <dbReference type="Google" id="ProtNLM"/>
    </source>
</evidence>
<sequence length="386" mass="42937">MAKEKRKASDLDSIVDSSPNGSSKSTPVVKGPTYIQFLNPKIGSGPLLEKMTFTGTNYNEQGLENKNVQYFVGVHDKSNSSVLFKKAPLMSFTASVTALNEKESEYNKSIKDKMYEAKQDLGLTFGSKKKKTQIRADNRNRVDLTSISTTENDIKASIESRTKNMPTMDELKEEANELRPIPLFNSTEIDVTKVYDMSDVSPMFAVYAAGKLLADDYPADVVEIGKLLKIESGDLRNFAKLSKSFEGLSKNALNHLIHTFTEMSIMRHGKKGNVMTKFCQDKLTCYIAVLMLSINNWEIEPVVFSKELGVTVATASDYLRSVGCKIDNKFDKNKQNSVITKESEEIDEDAESAENNSASTQAKAFTAKAYLVAPLVFPSARRFVKK</sequence>
<evidence type="ECO:0000313" key="9">
    <source>
        <dbReference type="Proteomes" id="UP000245383"/>
    </source>
</evidence>
<gene>
    <name evidence="8" type="ORF">BB561_000597</name>
</gene>
<feature type="coiled-coil region" evidence="6">
    <location>
        <begin position="336"/>
        <end position="363"/>
    </location>
</feature>
<dbReference type="GO" id="GO:0003677">
    <property type="term" value="F:DNA binding"/>
    <property type="evidence" value="ECO:0007669"/>
    <property type="project" value="InterPro"/>
</dbReference>
<feature type="compositionally biased region" description="Basic and acidic residues" evidence="7">
    <location>
        <begin position="1"/>
        <end position="10"/>
    </location>
</feature>
<feature type="compositionally biased region" description="Polar residues" evidence="7">
    <location>
        <begin position="15"/>
        <end position="26"/>
    </location>
</feature>
<dbReference type="OrthoDB" id="532500at2759"/>
<accession>A0A2T9YYK8</accession>
<dbReference type="STRING" id="133385.A0A2T9YYK8"/>
<dbReference type="GO" id="GO:0005730">
    <property type="term" value="C:nucleolus"/>
    <property type="evidence" value="ECO:0007669"/>
    <property type="project" value="UniProtKB-SubCell"/>
</dbReference>
<dbReference type="PANTHER" id="PTHR14440">
    <property type="entry name" value="DNA-DIRECTED RNA POLYMERASE I SUBUNIT RPA49"/>
    <property type="match status" value="1"/>
</dbReference>
<dbReference type="InterPro" id="IPR009668">
    <property type="entry name" value="RNA_pol-assoc_fac_A49-like"/>
</dbReference>
<comment type="subcellular location">
    <subcellularLocation>
        <location evidence="1">Nucleus</location>
        <location evidence="1">Nucleolus</location>
    </subcellularLocation>
</comment>
<keyword evidence="3" id="KW-0240">DNA-directed RNA polymerase</keyword>
<organism evidence="8 9">
    <name type="scientific">Smittium simulii</name>
    <dbReference type="NCBI Taxonomy" id="133385"/>
    <lineage>
        <taxon>Eukaryota</taxon>
        <taxon>Fungi</taxon>
        <taxon>Fungi incertae sedis</taxon>
        <taxon>Zoopagomycota</taxon>
        <taxon>Kickxellomycotina</taxon>
        <taxon>Harpellomycetes</taxon>
        <taxon>Harpellales</taxon>
        <taxon>Legeriomycetaceae</taxon>
        <taxon>Smittium</taxon>
    </lineage>
</organism>
<dbReference type="AlphaFoldDB" id="A0A2T9YYK8"/>
<keyword evidence="9" id="KW-1185">Reference proteome</keyword>
<evidence type="ECO:0000313" key="8">
    <source>
        <dbReference type="EMBL" id="PVU97397.1"/>
    </source>
</evidence>
<keyword evidence="6" id="KW-0175">Coiled coil</keyword>
<dbReference type="GO" id="GO:0000428">
    <property type="term" value="C:DNA-directed RNA polymerase complex"/>
    <property type="evidence" value="ECO:0007669"/>
    <property type="project" value="UniProtKB-KW"/>
</dbReference>
<evidence type="ECO:0000256" key="7">
    <source>
        <dbReference type="SAM" id="MobiDB-lite"/>
    </source>
</evidence>
<dbReference type="Pfam" id="PF06870">
    <property type="entry name" value="RNA_pol_I_A49"/>
    <property type="match status" value="2"/>
</dbReference>
<keyword evidence="5" id="KW-0539">Nucleus</keyword>
<evidence type="ECO:0000256" key="3">
    <source>
        <dbReference type="ARBA" id="ARBA00022478"/>
    </source>
</evidence>
<reference evidence="8 9" key="1">
    <citation type="journal article" date="2018" name="MBio">
        <title>Comparative Genomics Reveals the Core Gene Toolbox for the Fungus-Insect Symbiosis.</title>
        <authorList>
            <person name="Wang Y."/>
            <person name="Stata M."/>
            <person name="Wang W."/>
            <person name="Stajich J.E."/>
            <person name="White M.M."/>
            <person name="Moncalvo J.M."/>
        </authorList>
    </citation>
    <scope>NUCLEOTIDE SEQUENCE [LARGE SCALE GENOMIC DNA]</scope>
    <source>
        <strain evidence="8 9">SWE-8-4</strain>
    </source>
</reference>